<dbReference type="STRING" id="69322.SAMN05443669_101930"/>
<dbReference type="Pfam" id="PF18962">
    <property type="entry name" value="Por_Secre_tail"/>
    <property type="match status" value="1"/>
</dbReference>
<gene>
    <name evidence="4" type="ORF">SAMN05443669_101930</name>
</gene>
<feature type="domain" description="Secretion system C-terminal sorting" evidence="3">
    <location>
        <begin position="95"/>
        <end position="166"/>
    </location>
</feature>
<organism evidence="4 5">
    <name type="scientific">Flavobacterium xanthum</name>
    <dbReference type="NCBI Taxonomy" id="69322"/>
    <lineage>
        <taxon>Bacteria</taxon>
        <taxon>Pseudomonadati</taxon>
        <taxon>Bacteroidota</taxon>
        <taxon>Flavobacteriia</taxon>
        <taxon>Flavobacteriales</taxon>
        <taxon>Flavobacteriaceae</taxon>
        <taxon>Flavobacterium</taxon>
    </lineage>
</organism>
<evidence type="ECO:0000313" key="5">
    <source>
        <dbReference type="Proteomes" id="UP000184260"/>
    </source>
</evidence>
<evidence type="ECO:0000256" key="1">
    <source>
        <dbReference type="ARBA" id="ARBA00022729"/>
    </source>
</evidence>
<evidence type="ECO:0000259" key="3">
    <source>
        <dbReference type="Pfam" id="PF18962"/>
    </source>
</evidence>
<reference evidence="5" key="1">
    <citation type="submission" date="2016-11" db="EMBL/GenBank/DDBJ databases">
        <authorList>
            <person name="Varghese N."/>
            <person name="Submissions S."/>
        </authorList>
    </citation>
    <scope>NUCLEOTIDE SEQUENCE [LARGE SCALE GENOMIC DNA]</scope>
    <source>
        <strain evidence="5">DSM 3661</strain>
    </source>
</reference>
<dbReference type="NCBIfam" id="TIGR04183">
    <property type="entry name" value="Por_Secre_tail"/>
    <property type="match status" value="1"/>
</dbReference>
<feature type="chain" id="PRO_5013020191" evidence="2">
    <location>
        <begin position="21"/>
        <end position="169"/>
    </location>
</feature>
<dbReference type="Proteomes" id="UP000184260">
    <property type="component" value="Unassembled WGS sequence"/>
</dbReference>
<dbReference type="EMBL" id="FRBU01000019">
    <property type="protein sequence ID" value="SHL99061.1"/>
    <property type="molecule type" value="Genomic_DNA"/>
</dbReference>
<evidence type="ECO:0000256" key="2">
    <source>
        <dbReference type="SAM" id="SignalP"/>
    </source>
</evidence>
<proteinExistence type="predicted"/>
<protein>
    <submittedName>
        <fullName evidence="4">Por secretion system C-terminal sorting domain-containing protein</fullName>
    </submittedName>
</protein>
<dbReference type="AlphaFoldDB" id="A0A1M7F4R6"/>
<dbReference type="OrthoDB" id="1408995at2"/>
<keyword evidence="5" id="KW-1185">Reference proteome</keyword>
<accession>A0A1M7F4R6</accession>
<name>A0A1M7F4R6_9FLAO</name>
<sequence length="169" mass="18734">MREILTILLCFFLVQMHAQSASNKLLLRSTTGVSGSSNQVSLGNQNYVIQQSVGQASVIGTFANGSLIFRQGFIQPNVLTKIVDKKTLLSLEAIVYPNPFMESINIVFSEEITDKISVEIYDMLGRLVFAKIYSPSQNVYVMLGSSPVANYILKVIANKKQLVKKILKN</sequence>
<feature type="signal peptide" evidence="2">
    <location>
        <begin position="1"/>
        <end position="20"/>
    </location>
</feature>
<evidence type="ECO:0000313" key="4">
    <source>
        <dbReference type="EMBL" id="SHL99061.1"/>
    </source>
</evidence>
<dbReference type="InterPro" id="IPR026444">
    <property type="entry name" value="Secre_tail"/>
</dbReference>
<dbReference type="RefSeq" id="WP_084129593.1">
    <property type="nucleotide sequence ID" value="NZ_FRBU01000019.1"/>
</dbReference>
<keyword evidence="1 2" id="KW-0732">Signal</keyword>